<reference evidence="3 4" key="1">
    <citation type="submission" date="2019-04" db="EMBL/GenBank/DDBJ databases">
        <title>Microbes associate with the intestines of laboratory mice.</title>
        <authorList>
            <person name="Navarre W."/>
            <person name="Wong E."/>
            <person name="Huang K.C."/>
            <person name="Tropini C."/>
            <person name="Ng K."/>
            <person name="Yu B."/>
        </authorList>
    </citation>
    <scope>NUCLEOTIDE SEQUENCE [LARGE SCALE GENOMIC DNA]</scope>
    <source>
        <strain evidence="3 4">NM83_B4-11</strain>
    </source>
</reference>
<dbReference type="Pfam" id="PF13550">
    <property type="entry name" value="Phage-tail_3"/>
    <property type="match status" value="1"/>
</dbReference>
<evidence type="ECO:0000313" key="3">
    <source>
        <dbReference type="EMBL" id="THG36995.1"/>
    </source>
</evidence>
<protein>
    <recommendedName>
        <fullName evidence="5">Tip attachment protein J domain-containing protein</fullName>
    </recommendedName>
</protein>
<feature type="domain" description="Rcc01698-like C-terminal" evidence="2">
    <location>
        <begin position="474"/>
        <end position="566"/>
    </location>
</feature>
<evidence type="ECO:0008006" key="5">
    <source>
        <dbReference type="Google" id="ProtNLM"/>
    </source>
</evidence>
<feature type="domain" description="Tip attachment protein J" evidence="1">
    <location>
        <begin position="274"/>
        <end position="380"/>
    </location>
</feature>
<evidence type="ECO:0000259" key="2">
    <source>
        <dbReference type="Pfam" id="PF23666"/>
    </source>
</evidence>
<dbReference type="Pfam" id="PF23666">
    <property type="entry name" value="Rcc01698_C"/>
    <property type="match status" value="1"/>
</dbReference>
<accession>A0ABY2QD40</accession>
<name>A0ABY2QD40_9SPHN</name>
<dbReference type="Proteomes" id="UP000308038">
    <property type="component" value="Unassembled WGS sequence"/>
</dbReference>
<dbReference type="InterPro" id="IPR032876">
    <property type="entry name" value="J_dom"/>
</dbReference>
<comment type="caution">
    <text evidence="3">The sequence shown here is derived from an EMBL/GenBank/DDBJ whole genome shotgun (WGS) entry which is preliminary data.</text>
</comment>
<dbReference type="InterPro" id="IPR056490">
    <property type="entry name" value="Rcc01698_C"/>
</dbReference>
<proteinExistence type="predicted"/>
<organism evidence="3 4">
    <name type="scientific">Sphingomonas olei</name>
    <dbReference type="NCBI Taxonomy" id="1886787"/>
    <lineage>
        <taxon>Bacteria</taxon>
        <taxon>Pseudomonadati</taxon>
        <taxon>Pseudomonadota</taxon>
        <taxon>Alphaproteobacteria</taxon>
        <taxon>Sphingomonadales</taxon>
        <taxon>Sphingomonadaceae</taxon>
        <taxon>Sphingomonas</taxon>
    </lineage>
</organism>
<sequence length="712" mass="74247">MATLVLTTVGGLAGGPIGAALGGLLGQAVDRNVLFRPKGRHGPRLNDLAVQTSRYGQPIPRLFGRMRVAGHVIWATDLVERRERQGGGKGQPTMTRYAYSASVAVALSARAIRGVGRIWADGNLLRGAAGDWKVPVQFRLHLGSEDQAADPLIASAEGGENAPAHRGIAYAVFEDLPLEAFGNRIPSLTFEVIADDAPVPAATIAQALAPAVIASVPGDEAAMLPIDGFSAYGDSVRSVIETLAEVAGAWFVPIGDRVAMRGDPAPARMLAGGAGQRRIAPPARAPHAMTVSHYDPARDWQAGVQRAVRPGALGAAMSIDLAAALPAERARAVAETMLARTSSARATRRIVTDIATVDLLPGSVVSLSGEAGAWRVRSVEIERFAVTIELVALPPPVVALPAASGRVLRQVDVPAGQTIVHVAELPAMMGEGAGPTIAVVAAGSTPHWRRAMIHHSIDDGASWTAAGATPAAGTIGTIVAAASAAPATLVDRRTVIEVSLAHDGMMLTSIDAAGLDRGGNLALVGDELLQFGSVEQVGACRWRLSDLWRGRFGTTPALLAPGDRFVILEREAMLRILPLTGAGGTVRVMARGVGDEQGVEAAVRLSGAASLPLAPVHLSADIREGALALRWRRRSRVDWWWRDHVDVPLGEEREAYEVTVTTAIASHIVVTAVPYVTVPLSALNGAPLRAAVRQIGSLGASSPATLTLGDDE</sequence>
<gene>
    <name evidence="3" type="ORF">E5988_16350</name>
</gene>
<dbReference type="RefSeq" id="WP_136452390.1">
    <property type="nucleotide sequence ID" value="NZ_SSTI01000024.1"/>
</dbReference>
<evidence type="ECO:0000259" key="1">
    <source>
        <dbReference type="Pfam" id="PF13550"/>
    </source>
</evidence>
<evidence type="ECO:0000313" key="4">
    <source>
        <dbReference type="Proteomes" id="UP000308038"/>
    </source>
</evidence>
<dbReference type="EMBL" id="SSTI01000024">
    <property type="protein sequence ID" value="THG36995.1"/>
    <property type="molecule type" value="Genomic_DNA"/>
</dbReference>
<keyword evidence="4" id="KW-1185">Reference proteome</keyword>